<dbReference type="Gene3D" id="3.60.15.10">
    <property type="entry name" value="Ribonuclease Z/Hydroxyacylglutathione hydrolase-like"/>
    <property type="match status" value="1"/>
</dbReference>
<proteinExistence type="predicted"/>
<dbReference type="RefSeq" id="WP_035886664.1">
    <property type="nucleotide sequence ID" value="NZ_JNCF01000002.1"/>
</dbReference>
<reference evidence="2 3" key="1">
    <citation type="submission" date="2014-05" db="EMBL/GenBank/DDBJ databases">
        <authorList>
            <person name="Rizzardi K."/>
            <person name="Winiecka-Krusnell J."/>
            <person name="Ramliden M."/>
            <person name="Alm E."/>
            <person name="Andersson S."/>
            <person name="Byfors S."/>
        </authorList>
    </citation>
    <scope>NUCLEOTIDE SEQUENCE [LARGE SCALE GENOMIC DNA]</scope>
    <source>
        <strain evidence="2 3">LEGN</strain>
    </source>
</reference>
<protein>
    <submittedName>
        <fullName evidence="2">Beta-lactamase</fullName>
    </submittedName>
</protein>
<dbReference type="Proteomes" id="UP000054422">
    <property type="component" value="Unassembled WGS sequence"/>
</dbReference>
<evidence type="ECO:0000313" key="2">
    <source>
        <dbReference type="EMBL" id="KGP64337.1"/>
    </source>
</evidence>
<dbReference type="SMART" id="SM00849">
    <property type="entry name" value="Lactamase_B"/>
    <property type="match status" value="1"/>
</dbReference>
<dbReference type="PANTHER" id="PTHR43041">
    <property type="entry name" value="HYDROLASE, METALLO-BETA-LACTAMASE SUPERFAMILY"/>
    <property type="match status" value="1"/>
</dbReference>
<gene>
    <name evidence="2" type="ORF">EP47_00380</name>
</gene>
<sequence>MRNVILFESDSHQFILLNESDPGEENGIRSNQYLIKHHANGILLDPGGFNVMPQTLSELLRYLNPDSTQAIILSHQDPDIVAGIATWMELIQAPIYISRIWIRFLPHYGIKDTSRFFGVPDVGMDCIFENDFHLKIIPAHFLHSEGQMNVYDPVSKILFSGDIGAACLPDDQDYAFVDDFEKHLPFIESFHRRYMCGNKAARAWVSNISKLDINMIAPQHGPIYRGQSVCDFINWFKNLRCGMDLMSSGGHFKE</sequence>
<keyword evidence="3" id="KW-1185">Reference proteome</keyword>
<name>A0A0A2SUB7_9GAMM</name>
<dbReference type="InterPro" id="IPR001279">
    <property type="entry name" value="Metallo-B-lactamas"/>
</dbReference>
<evidence type="ECO:0000313" key="3">
    <source>
        <dbReference type="Proteomes" id="UP000054422"/>
    </source>
</evidence>
<dbReference type="SUPFAM" id="SSF56281">
    <property type="entry name" value="Metallo-hydrolase/oxidoreductase"/>
    <property type="match status" value="1"/>
</dbReference>
<dbReference type="OrthoDB" id="9768433at2"/>
<comment type="caution">
    <text evidence="2">The sequence shown here is derived from an EMBL/GenBank/DDBJ whole genome shotgun (WGS) entry which is preliminary data.</text>
</comment>
<accession>A0A0A2SUB7</accession>
<feature type="domain" description="Metallo-beta-lactamase" evidence="1">
    <location>
        <begin position="29"/>
        <end position="220"/>
    </location>
</feature>
<dbReference type="InterPro" id="IPR036866">
    <property type="entry name" value="RibonucZ/Hydroxyglut_hydro"/>
</dbReference>
<dbReference type="InterPro" id="IPR045761">
    <property type="entry name" value="ODP_dom"/>
</dbReference>
<dbReference type="PANTHER" id="PTHR43041:SF1">
    <property type="entry name" value="METALLO-BETA-LACTAMASE DOMAIN-CONTAINING PROTEIN"/>
    <property type="match status" value="1"/>
</dbReference>
<dbReference type="CDD" id="cd07709">
    <property type="entry name" value="flavodiiron_proteins_MBL-fold"/>
    <property type="match status" value="1"/>
</dbReference>
<evidence type="ECO:0000259" key="1">
    <source>
        <dbReference type="SMART" id="SM00849"/>
    </source>
</evidence>
<organism evidence="2 3">
    <name type="scientific">Legionella norrlandica</name>
    <dbReference type="NCBI Taxonomy" id="1498499"/>
    <lineage>
        <taxon>Bacteria</taxon>
        <taxon>Pseudomonadati</taxon>
        <taxon>Pseudomonadota</taxon>
        <taxon>Gammaproteobacteria</taxon>
        <taxon>Legionellales</taxon>
        <taxon>Legionellaceae</taxon>
        <taxon>Legionella</taxon>
    </lineage>
</organism>
<dbReference type="Pfam" id="PF19583">
    <property type="entry name" value="ODP"/>
    <property type="match status" value="1"/>
</dbReference>
<dbReference type="AlphaFoldDB" id="A0A0A2SUB7"/>
<dbReference type="STRING" id="1498499.EP47_00380"/>
<dbReference type="EMBL" id="JNCF01000002">
    <property type="protein sequence ID" value="KGP64337.1"/>
    <property type="molecule type" value="Genomic_DNA"/>
</dbReference>